<dbReference type="Pfam" id="PF06580">
    <property type="entry name" value="His_kinase"/>
    <property type="match status" value="1"/>
</dbReference>
<dbReference type="AlphaFoldDB" id="R9CDA0"/>
<dbReference type="Proteomes" id="UP000013988">
    <property type="component" value="Unassembled WGS sequence"/>
</dbReference>
<protein>
    <submittedName>
        <fullName evidence="4">Integral membrane sensor signal transduction histidine kinase</fullName>
    </submittedName>
</protein>
<feature type="transmembrane region" description="Helical" evidence="1">
    <location>
        <begin position="6"/>
        <end position="24"/>
    </location>
</feature>
<keyword evidence="1" id="KW-0472">Membrane</keyword>
<feature type="domain" description="Signal transduction histidine kinase internal region" evidence="3">
    <location>
        <begin position="80"/>
        <end position="158"/>
    </location>
</feature>
<evidence type="ECO:0000313" key="5">
    <source>
        <dbReference type="Proteomes" id="UP000013988"/>
    </source>
</evidence>
<dbReference type="GO" id="GO:0000155">
    <property type="term" value="F:phosphorelay sensor kinase activity"/>
    <property type="evidence" value="ECO:0007669"/>
    <property type="project" value="InterPro"/>
</dbReference>
<dbReference type="Gene3D" id="3.30.565.10">
    <property type="entry name" value="Histidine kinase-like ATPase, C-terminal domain"/>
    <property type="match status" value="1"/>
</dbReference>
<dbReference type="PANTHER" id="PTHR34220:SF7">
    <property type="entry name" value="SENSOR HISTIDINE KINASE YPDA"/>
    <property type="match status" value="1"/>
</dbReference>
<evidence type="ECO:0000259" key="2">
    <source>
        <dbReference type="Pfam" id="PF02518"/>
    </source>
</evidence>
<proteinExistence type="predicted"/>
<dbReference type="PATRIC" id="fig|1202534.3.peg.1260"/>
<dbReference type="EMBL" id="ASRV01000076">
    <property type="protein sequence ID" value="EOR26990.1"/>
    <property type="molecule type" value="Genomic_DNA"/>
</dbReference>
<organism evidence="4 5">
    <name type="scientific">Clostridium sartagoforme AAU1</name>
    <dbReference type="NCBI Taxonomy" id="1202534"/>
    <lineage>
        <taxon>Bacteria</taxon>
        <taxon>Bacillati</taxon>
        <taxon>Bacillota</taxon>
        <taxon>Clostridia</taxon>
        <taxon>Eubacteriales</taxon>
        <taxon>Clostridiaceae</taxon>
        <taxon>Clostridium</taxon>
    </lineage>
</organism>
<keyword evidence="5" id="KW-1185">Reference proteome</keyword>
<reference evidence="4 5" key="1">
    <citation type="submission" date="2013-03" db="EMBL/GenBank/DDBJ databases">
        <title>Whole genome shotgun sequencing of Clostridium sartagoforme AAU1.</title>
        <authorList>
            <person name="Joshi C.G."/>
            <person name="Duggirala S.M."/>
            <person name="Nathani N.M."/>
            <person name="Bhatt V.D."/>
            <person name="Patel A.K."/>
            <person name="Pandya P.R."/>
            <person name="KaPatel J.A."/>
        </authorList>
    </citation>
    <scope>NUCLEOTIDE SEQUENCE [LARGE SCALE GENOMIC DNA]</scope>
    <source>
        <strain evidence="4 5">AAU1</strain>
    </source>
</reference>
<keyword evidence="4" id="KW-0808">Transferase</keyword>
<gene>
    <name evidence="4" type="ORF">A500_06266</name>
</gene>
<dbReference type="InterPro" id="IPR010559">
    <property type="entry name" value="Sig_transdc_His_kin_internal"/>
</dbReference>
<keyword evidence="1" id="KW-1133">Transmembrane helix</keyword>
<dbReference type="SUPFAM" id="SSF55874">
    <property type="entry name" value="ATPase domain of HSP90 chaperone/DNA topoisomerase II/histidine kinase"/>
    <property type="match status" value="1"/>
</dbReference>
<evidence type="ECO:0000259" key="3">
    <source>
        <dbReference type="Pfam" id="PF06580"/>
    </source>
</evidence>
<name>R9CDA0_9CLOT</name>
<evidence type="ECO:0000313" key="4">
    <source>
        <dbReference type="EMBL" id="EOR26990.1"/>
    </source>
</evidence>
<sequence length="297" mass="34153">MIVVGISYIIFIIISYISYKYVYVPYKENSKVLKLFAKGYTIQGIFDQNTFLSPEIEELTKKFKEVIQGKELITASKKQAEYLALQNQINPHFLYNTLEGIRGETLNAGLDSVAQMTEALETFFRYTISNVENLVSLEDELCNIENYYIIQQYRFGERVNLKIDINREDEEKILKYKIPKLTLQPIVENAIYHGIEKKITNGNIIIKIEATKNRMIITISDDGSGIEEDLLKKLNKKLNIISFDNININNRKKGGIALVNVNRRIKLLFGEEYGILIYSRVNAGTDVEITLPLIEGF</sequence>
<accession>R9CDA0</accession>
<dbReference type="RefSeq" id="WP_016206681.1">
    <property type="nucleotide sequence ID" value="NZ_ASRV01000076.1"/>
</dbReference>
<dbReference type="Pfam" id="PF02518">
    <property type="entry name" value="HATPase_c"/>
    <property type="match status" value="1"/>
</dbReference>
<dbReference type="InterPro" id="IPR036890">
    <property type="entry name" value="HATPase_C_sf"/>
</dbReference>
<dbReference type="GO" id="GO:0016020">
    <property type="term" value="C:membrane"/>
    <property type="evidence" value="ECO:0007669"/>
    <property type="project" value="InterPro"/>
</dbReference>
<comment type="caution">
    <text evidence="4">The sequence shown here is derived from an EMBL/GenBank/DDBJ whole genome shotgun (WGS) entry which is preliminary data.</text>
</comment>
<keyword evidence="1" id="KW-0812">Transmembrane</keyword>
<evidence type="ECO:0000256" key="1">
    <source>
        <dbReference type="SAM" id="Phobius"/>
    </source>
</evidence>
<dbReference type="InterPro" id="IPR050640">
    <property type="entry name" value="Bact_2-comp_sensor_kinase"/>
</dbReference>
<feature type="domain" description="Histidine kinase/HSP90-like ATPase" evidence="2">
    <location>
        <begin position="183"/>
        <end position="293"/>
    </location>
</feature>
<dbReference type="InterPro" id="IPR003594">
    <property type="entry name" value="HATPase_dom"/>
</dbReference>
<dbReference type="PANTHER" id="PTHR34220">
    <property type="entry name" value="SENSOR HISTIDINE KINASE YPDA"/>
    <property type="match status" value="1"/>
</dbReference>
<keyword evidence="4" id="KW-0418">Kinase</keyword>